<comment type="caution">
    <text evidence="1">The sequence shown here is derived from an EMBL/GenBank/DDBJ whole genome shotgun (WGS) entry which is preliminary data.</text>
</comment>
<protein>
    <recommendedName>
        <fullName evidence="3">ATP-binding protein</fullName>
    </recommendedName>
</protein>
<dbReference type="Proteomes" id="UP000322524">
    <property type="component" value="Unassembled WGS sequence"/>
</dbReference>
<evidence type="ECO:0008006" key="3">
    <source>
        <dbReference type="Google" id="ProtNLM"/>
    </source>
</evidence>
<evidence type="ECO:0000313" key="1">
    <source>
        <dbReference type="EMBL" id="TYS60520.1"/>
    </source>
</evidence>
<evidence type="ECO:0000313" key="2">
    <source>
        <dbReference type="Proteomes" id="UP000322524"/>
    </source>
</evidence>
<proteinExistence type="predicted"/>
<name>A0A5D4SB83_9BACI</name>
<reference evidence="1 2" key="1">
    <citation type="submission" date="2019-08" db="EMBL/GenBank/DDBJ databases">
        <title>Bacillus genomes from the desert of Cuatro Cienegas, Coahuila.</title>
        <authorList>
            <person name="Olmedo-Alvarez G."/>
        </authorList>
    </citation>
    <scope>NUCLEOTIDE SEQUENCE [LARGE SCALE GENOMIC DNA]</scope>
    <source>
        <strain evidence="1 2">CH28_1T</strain>
    </source>
</reference>
<dbReference type="EMBL" id="VTEV01000015">
    <property type="protein sequence ID" value="TYS60520.1"/>
    <property type="molecule type" value="Genomic_DNA"/>
</dbReference>
<dbReference type="AlphaFoldDB" id="A0A5D4SB83"/>
<dbReference type="OrthoDB" id="2990253at2"/>
<accession>A0A5D4SB83</accession>
<gene>
    <name evidence="1" type="ORF">FZC76_21880</name>
</gene>
<organism evidence="1 2">
    <name type="scientific">Sutcliffiella horikoshii</name>
    <dbReference type="NCBI Taxonomy" id="79883"/>
    <lineage>
        <taxon>Bacteria</taxon>
        <taxon>Bacillati</taxon>
        <taxon>Bacillota</taxon>
        <taxon>Bacilli</taxon>
        <taxon>Bacillales</taxon>
        <taxon>Bacillaceae</taxon>
        <taxon>Sutcliffiella</taxon>
    </lineage>
</organism>
<sequence length="149" mass="17458">MKMKNTKIISGFPAIGKSYLTQNTELVVLDSDSSNFSWIREGERHPDFPNNYIQHIQQNIGKADYILVSSHDIVRKALQENQIEYVLIYPSKNLKNEYLERYRNRGSDEKFISFIDSNWDAFIDDIENESFPRLLKLESGEFLEDVLMS</sequence>